<organism evidence="1 2">
    <name type="scientific">Papilio machaon</name>
    <name type="common">Old World swallowtail butterfly</name>
    <dbReference type="NCBI Taxonomy" id="76193"/>
    <lineage>
        <taxon>Eukaryota</taxon>
        <taxon>Metazoa</taxon>
        <taxon>Ecdysozoa</taxon>
        <taxon>Arthropoda</taxon>
        <taxon>Hexapoda</taxon>
        <taxon>Insecta</taxon>
        <taxon>Pterygota</taxon>
        <taxon>Neoptera</taxon>
        <taxon>Endopterygota</taxon>
        <taxon>Lepidoptera</taxon>
        <taxon>Glossata</taxon>
        <taxon>Ditrysia</taxon>
        <taxon>Papilionoidea</taxon>
        <taxon>Papilionidae</taxon>
        <taxon>Papilioninae</taxon>
        <taxon>Papilio</taxon>
    </lineage>
</organism>
<evidence type="ECO:0000313" key="1">
    <source>
        <dbReference type="EMBL" id="KPJ11240.1"/>
    </source>
</evidence>
<evidence type="ECO:0000313" key="2">
    <source>
        <dbReference type="Proteomes" id="UP000053240"/>
    </source>
</evidence>
<keyword evidence="2" id="KW-1185">Reference proteome</keyword>
<dbReference type="EMBL" id="KQ460883">
    <property type="protein sequence ID" value="KPJ11240.1"/>
    <property type="molecule type" value="Genomic_DNA"/>
</dbReference>
<dbReference type="AlphaFoldDB" id="A0A194R1W2"/>
<name>A0A194R1W2_PAPMA</name>
<accession>A0A194R1W2</accession>
<evidence type="ECO:0008006" key="3">
    <source>
        <dbReference type="Google" id="ProtNLM"/>
    </source>
</evidence>
<protein>
    <recommendedName>
        <fullName evidence="3">Mutant cadherin</fullName>
    </recommendedName>
</protein>
<reference evidence="1 2" key="1">
    <citation type="journal article" date="2015" name="Nat. Commun.">
        <title>Outbred genome sequencing and CRISPR/Cas9 gene editing in butterflies.</title>
        <authorList>
            <person name="Li X."/>
            <person name="Fan D."/>
            <person name="Zhang W."/>
            <person name="Liu G."/>
            <person name="Zhang L."/>
            <person name="Zhao L."/>
            <person name="Fang X."/>
            <person name="Chen L."/>
            <person name="Dong Y."/>
            <person name="Chen Y."/>
            <person name="Ding Y."/>
            <person name="Zhao R."/>
            <person name="Feng M."/>
            <person name="Zhu Y."/>
            <person name="Feng Y."/>
            <person name="Jiang X."/>
            <person name="Zhu D."/>
            <person name="Xiang H."/>
            <person name="Feng X."/>
            <person name="Li S."/>
            <person name="Wang J."/>
            <person name="Zhang G."/>
            <person name="Kronforst M.R."/>
            <person name="Wang W."/>
        </authorList>
    </citation>
    <scope>NUCLEOTIDE SEQUENCE [LARGE SCALE GENOMIC DNA]</scope>
    <source>
        <strain evidence="1">Ya'a_city_454_Pm</strain>
        <tissue evidence="1">Whole body</tissue>
    </source>
</reference>
<dbReference type="Proteomes" id="UP000053240">
    <property type="component" value="Unassembled WGS sequence"/>
</dbReference>
<dbReference type="InParanoid" id="A0A194R1W2"/>
<sequence>MDEEGIIRLCVTTFKPEDISSAKNLLFGSMKPIKRKTARKGDGKSRRELEDIISTFKEVDPEELPIFVARDLQKLPPITFDHIDVTRLLKDLLLLRNDVETLKNNFVDKITFHKLQNEVSNVKEIVSTNDFECCNYVNTKRGCAKRQESFNSCESGPIGMINMPRESPNLKSPNKCNNTLEPRCLNLNYSTGASASASQPVLAERGSGSGRDSVPSFTLSCSNAPPAPILSAPTQRVEAVTEVFNTETTVRSSPIANNVNTEKLSMADVLRKKGKRWEDKEKDEGWEVVQRKRYRNRFIGEKGTCIDSEFKFRAADLKAPLFINNVHIDTCERDIIEYIKSKTNIDVTLQKIKAKQQKEYNSYKIFVPKHKLNMFLNRDLWPDGISFRRFVDFRKRDGDKEISSN</sequence>
<proteinExistence type="predicted"/>
<gene>
    <name evidence="1" type="ORF">RR48_14879</name>
</gene>